<gene>
    <name evidence="1" type="ORF">T310_7353</name>
</gene>
<sequence>MNFESTSSSPGPGMFPLRDPKAFVLWNVPAVSVSEFWSIYRLTGFVPYQNAPYQSLPLKRNFGSLPPQFPTGYPTPGNWDLFLKCSSYNHPAFQTRYDVDFGIDNDVPWDYSLNPSPDYDRVVLPWSAMLPPQQYTPMYPWNFPPGLEHWAVEYYENGSQLRVTRSGEDDDLIDRMNYKKMPHVVKRVFQGRTHFSFRQIHQIAEYIIAKRRRYILDVSDCHNFAIDLIHKILTIPNLALLGVKLGASTLRFGKPLFLGITKILEWTGQIKDPIKQRIEGLQNFVGGLYSDNDEFRRMAVLGFESAIGLHHDDDPTLEQQDVAEQ</sequence>
<dbReference type="AlphaFoldDB" id="A0A0F4YM52"/>
<dbReference type="RefSeq" id="XP_013325300.1">
    <property type="nucleotide sequence ID" value="XM_013469846.1"/>
</dbReference>
<evidence type="ECO:0000313" key="1">
    <source>
        <dbReference type="EMBL" id="KKA18688.1"/>
    </source>
</evidence>
<dbReference type="OrthoDB" id="10573141at2759"/>
<protein>
    <submittedName>
        <fullName evidence="1">Uncharacterized protein</fullName>
    </submittedName>
</protein>
<accession>A0A0F4YM52</accession>
<proteinExistence type="predicted"/>
<dbReference type="EMBL" id="LASV01000428">
    <property type="protein sequence ID" value="KKA18688.1"/>
    <property type="molecule type" value="Genomic_DNA"/>
</dbReference>
<organism evidence="1 2">
    <name type="scientific">Rasamsonia emersonii (strain ATCC 16479 / CBS 393.64 / IMI 116815)</name>
    <dbReference type="NCBI Taxonomy" id="1408163"/>
    <lineage>
        <taxon>Eukaryota</taxon>
        <taxon>Fungi</taxon>
        <taxon>Dikarya</taxon>
        <taxon>Ascomycota</taxon>
        <taxon>Pezizomycotina</taxon>
        <taxon>Eurotiomycetes</taxon>
        <taxon>Eurotiomycetidae</taxon>
        <taxon>Eurotiales</taxon>
        <taxon>Trichocomaceae</taxon>
        <taxon>Rasamsonia</taxon>
    </lineage>
</organism>
<keyword evidence="2" id="KW-1185">Reference proteome</keyword>
<name>A0A0F4YM52_RASE3</name>
<evidence type="ECO:0000313" key="2">
    <source>
        <dbReference type="Proteomes" id="UP000053958"/>
    </source>
</evidence>
<comment type="caution">
    <text evidence="1">The sequence shown here is derived from an EMBL/GenBank/DDBJ whole genome shotgun (WGS) entry which is preliminary data.</text>
</comment>
<dbReference type="GeneID" id="25319629"/>
<dbReference type="Proteomes" id="UP000053958">
    <property type="component" value="Unassembled WGS sequence"/>
</dbReference>
<reference evidence="1 2" key="1">
    <citation type="submission" date="2015-04" db="EMBL/GenBank/DDBJ databases">
        <authorList>
            <person name="Heijne W.H."/>
            <person name="Fedorova N.D."/>
            <person name="Nierman W.C."/>
            <person name="Vollebregt A.W."/>
            <person name="Zhao Z."/>
            <person name="Wu L."/>
            <person name="Kumar M."/>
            <person name="Stam H."/>
            <person name="van den Berg M.A."/>
            <person name="Pel H.J."/>
        </authorList>
    </citation>
    <scope>NUCLEOTIDE SEQUENCE [LARGE SCALE GENOMIC DNA]</scope>
    <source>
        <strain evidence="1 2">CBS 393.64</strain>
    </source>
</reference>